<feature type="region of interest" description="Disordered" evidence="2">
    <location>
        <begin position="1"/>
        <end position="21"/>
    </location>
</feature>
<dbReference type="AlphaFoldDB" id="W3XCE6"/>
<reference evidence="4" key="1">
    <citation type="journal article" date="2015" name="BMC Genomics">
        <title>Genomic and transcriptomic analysis of the endophytic fungus Pestalotiopsis fici reveals its lifestyle and high potential for synthesis of natural products.</title>
        <authorList>
            <person name="Wang X."/>
            <person name="Zhang X."/>
            <person name="Liu L."/>
            <person name="Xiang M."/>
            <person name="Wang W."/>
            <person name="Sun X."/>
            <person name="Che Y."/>
            <person name="Guo L."/>
            <person name="Liu G."/>
            <person name="Guo L."/>
            <person name="Wang C."/>
            <person name="Yin W.B."/>
            <person name="Stadler M."/>
            <person name="Zhang X."/>
            <person name="Liu X."/>
        </authorList>
    </citation>
    <scope>NUCLEOTIDE SEQUENCE [LARGE SCALE GENOMIC DNA]</scope>
    <source>
        <strain evidence="4">W106-1 / CGMCC3.15140</strain>
    </source>
</reference>
<accession>W3XCE6</accession>
<feature type="compositionally biased region" description="Polar residues" evidence="2">
    <location>
        <begin position="1"/>
        <end position="16"/>
    </location>
</feature>
<organism evidence="3 4">
    <name type="scientific">Pestalotiopsis fici (strain W106-1 / CGMCC3.15140)</name>
    <dbReference type="NCBI Taxonomy" id="1229662"/>
    <lineage>
        <taxon>Eukaryota</taxon>
        <taxon>Fungi</taxon>
        <taxon>Dikarya</taxon>
        <taxon>Ascomycota</taxon>
        <taxon>Pezizomycotina</taxon>
        <taxon>Sordariomycetes</taxon>
        <taxon>Xylariomycetidae</taxon>
        <taxon>Amphisphaeriales</taxon>
        <taxon>Sporocadaceae</taxon>
        <taxon>Pestalotiopsis</taxon>
    </lineage>
</organism>
<dbReference type="PANTHER" id="PTHR43591">
    <property type="entry name" value="METHYLTRANSFERASE"/>
    <property type="match status" value="1"/>
</dbReference>
<dbReference type="GO" id="GO:0008168">
    <property type="term" value="F:methyltransferase activity"/>
    <property type="evidence" value="ECO:0007669"/>
    <property type="project" value="TreeGrafter"/>
</dbReference>
<name>W3XCE6_PESFW</name>
<dbReference type="OrthoDB" id="2013972at2759"/>
<dbReference type="OMA" id="ETHKPAN"/>
<evidence type="ECO:0000256" key="1">
    <source>
        <dbReference type="ARBA" id="ARBA00038158"/>
    </source>
</evidence>
<dbReference type="KEGG" id="pfy:PFICI_05570"/>
<protein>
    <recommendedName>
        <fullName evidence="5">Methyltransferase domain-containing protein</fullName>
    </recommendedName>
</protein>
<dbReference type="InParanoid" id="W3XCE6"/>
<dbReference type="RefSeq" id="XP_007832342.1">
    <property type="nucleotide sequence ID" value="XM_007834151.1"/>
</dbReference>
<dbReference type="PANTHER" id="PTHR43591:SF102">
    <property type="entry name" value="S-ADENOSYL-L-METHIONINE-DEPENDENT METHYLTRANSFERASE"/>
    <property type="match status" value="1"/>
</dbReference>
<dbReference type="Proteomes" id="UP000030651">
    <property type="component" value="Unassembled WGS sequence"/>
</dbReference>
<dbReference type="EMBL" id="KI912111">
    <property type="protein sequence ID" value="ETS83694.1"/>
    <property type="molecule type" value="Genomic_DNA"/>
</dbReference>
<evidence type="ECO:0000313" key="3">
    <source>
        <dbReference type="EMBL" id="ETS83694.1"/>
    </source>
</evidence>
<proteinExistence type="inferred from homology"/>
<keyword evidence="4" id="KW-1185">Reference proteome</keyword>
<dbReference type="Pfam" id="PF13489">
    <property type="entry name" value="Methyltransf_23"/>
    <property type="match status" value="1"/>
</dbReference>
<evidence type="ECO:0000313" key="4">
    <source>
        <dbReference type="Proteomes" id="UP000030651"/>
    </source>
</evidence>
<gene>
    <name evidence="3" type="ORF">PFICI_05570</name>
</gene>
<dbReference type="HOGENOM" id="CLU_010595_2_3_1"/>
<evidence type="ECO:0008006" key="5">
    <source>
        <dbReference type="Google" id="ProtNLM"/>
    </source>
</evidence>
<dbReference type="GeneID" id="19270583"/>
<dbReference type="SUPFAM" id="SSF53335">
    <property type="entry name" value="S-adenosyl-L-methionine-dependent methyltransferases"/>
    <property type="match status" value="1"/>
</dbReference>
<dbReference type="Gene3D" id="3.40.50.150">
    <property type="entry name" value="Vaccinia Virus protein VP39"/>
    <property type="match status" value="1"/>
</dbReference>
<sequence>MSKNEASSDAGNQSGQPLHPAWEGSIELPAEALSHFGQLPENQFTREYQTLKTKESGQSLPFSLPLQAAGNNVTDGAQWSTEELNPIIPHFADPELDRQSSGCSVVEEGSILGESGRTYHGYKDGTSGYLLPNDAAEQDRLDFQHAMMAHLWDGRLVLAPLPRAPRLALDVATGTGIWALEFARANPTSFVVGTDLSKIQPTPDVPNCLFERMDAEDDWLWTYKFDYIHVRMILAAIRDAKRLLQQAFDALSPGGWIELQDAGMDLRSEDGPQSDDRVATSYLRQWFDLLAKGAALHGIDPYKTEHYAEWLKEIGFVDVVEEKFKVACGPWPSDKKAKVVGQYMRVNYLSGMRGAGYKALRSTGMTPEEVEDFFTAARDEVKNGNIRGYTPW</sequence>
<comment type="similarity">
    <text evidence="1">Belongs to the methyltransferase superfamily. LaeA methyltransferase family.</text>
</comment>
<dbReference type="InterPro" id="IPR029063">
    <property type="entry name" value="SAM-dependent_MTases_sf"/>
</dbReference>
<evidence type="ECO:0000256" key="2">
    <source>
        <dbReference type="SAM" id="MobiDB-lite"/>
    </source>
</evidence>
<dbReference type="CDD" id="cd02440">
    <property type="entry name" value="AdoMet_MTases"/>
    <property type="match status" value="1"/>
</dbReference>